<sequence>MKDRVVIKVAGAAGQGIKTAGLVLAKALKRAGYASFGYTEYPSLIRGGHNVFQVEISTQKISSVSQHLNILLALNEESVKLHRNELVEGGVILFDEGTFKVSEELAAQVKESNLNMIGLPLLQLAKDSGGTAIMKNTVSLGAVWKVFGLDLAILQDLIAELFNKSEEIVATNRKCAEAGYNHVSDEAASSTKLPKSDSQYADDLIIGGNEALGLGAIAAGVRLYSSYPMTPASSILSYLAKEGTRYGMVVKQAEDEITAANMVIGASVAGTRAMCATSGGGFDLMTEAVSLAGITETPFVVVLGQRPGPATGVPTWTAQGDLNLALHGGHGEFPRIVLAAGDPQEAYRLIQIAHNYADLYQTPVILLTDKYLAESYFCVDNLTGEPVPVDRGRLVTGEEAADRAEAMRYAITDDGISERWLPGSQGNTYLANSDEHTEKGYSTEEANEITAMMAKRLRKGDTIAAAVPEPDVFGEQDQPELLIISWGSNKTLILDAMEEFPDRKISYVHYTHMWPLKTERVRKLIDAAEYVFSLEVNATGQFTQLLSTQTGIQILDRKLKYDGRPFYIEELRTFISEALAHH</sequence>
<dbReference type="InterPro" id="IPR022367">
    <property type="entry name" value="2-oxoacid/accept_OxRdtase_asu"/>
</dbReference>
<dbReference type="InterPro" id="IPR019752">
    <property type="entry name" value="Pyrv/ketoisovalerate_OxRed_cat"/>
</dbReference>
<dbReference type="PANTHER" id="PTHR32154:SF20">
    <property type="entry name" value="2-OXOGLUTARATE OXIDOREDUCTASE SUBUNIT KORA"/>
    <property type="match status" value="1"/>
</dbReference>
<dbReference type="InterPro" id="IPR050722">
    <property type="entry name" value="Pyruvate:ferred/Flavod_OxRd"/>
</dbReference>
<dbReference type="PANTHER" id="PTHR32154">
    <property type="entry name" value="PYRUVATE-FLAVODOXIN OXIDOREDUCTASE-RELATED"/>
    <property type="match status" value="1"/>
</dbReference>
<dbReference type="Gene3D" id="3.40.50.920">
    <property type="match status" value="1"/>
</dbReference>
<dbReference type="CDD" id="cd07034">
    <property type="entry name" value="TPP_PYR_PFOR_IOR-alpha_like"/>
    <property type="match status" value="1"/>
</dbReference>
<protein>
    <submittedName>
        <fullName evidence="4">2-oxoglutarate oxidoreductase subunit KorA</fullName>
        <ecNumber evidence="4">1.2.-.-</ecNumber>
    </submittedName>
</protein>
<dbReference type="STRING" id="1617426.TR69_WS6001000490"/>
<dbReference type="Gene3D" id="3.40.920.10">
    <property type="entry name" value="Pyruvate-ferredoxin oxidoreductase, PFOR, domain III"/>
    <property type="match status" value="1"/>
</dbReference>
<dbReference type="EMBL" id="JYNZ01000003">
    <property type="protein sequence ID" value="KXK26486.1"/>
    <property type="molecule type" value="Genomic_DNA"/>
</dbReference>
<dbReference type="SUPFAM" id="SSF52518">
    <property type="entry name" value="Thiamin diphosphate-binding fold (THDP-binding)"/>
    <property type="match status" value="1"/>
</dbReference>
<dbReference type="FunFam" id="3.40.50.970:FF:000022">
    <property type="entry name" value="2-oxoglutarate ferredoxin oxidoreductase alpha subunit"/>
    <property type="match status" value="1"/>
</dbReference>
<dbReference type="InterPro" id="IPR002880">
    <property type="entry name" value="Pyrv_Fd/Flavodoxin_OxRdtase_N"/>
</dbReference>
<evidence type="ECO:0000259" key="2">
    <source>
        <dbReference type="Pfam" id="PF01558"/>
    </source>
</evidence>
<evidence type="ECO:0000313" key="4">
    <source>
        <dbReference type="EMBL" id="KXK26486.1"/>
    </source>
</evidence>
<evidence type="ECO:0000256" key="1">
    <source>
        <dbReference type="ARBA" id="ARBA00023002"/>
    </source>
</evidence>
<feature type="domain" description="Pyruvate/ketoisovalerate oxidoreductase catalytic" evidence="2">
    <location>
        <begin position="13"/>
        <end position="181"/>
    </location>
</feature>
<dbReference type="EC" id="1.2.-.-" evidence="4"/>
<dbReference type="InterPro" id="IPR009014">
    <property type="entry name" value="Transketo_C/PFOR_II"/>
</dbReference>
<dbReference type="SUPFAM" id="SSF53323">
    <property type="entry name" value="Pyruvate-ferredoxin oxidoreductase, PFOR, domain III"/>
    <property type="match status" value="1"/>
</dbReference>
<name>A0A136LXY2_9BACT</name>
<dbReference type="PATRIC" id="fig|1617426.3.peg.488"/>
<gene>
    <name evidence="4" type="primary">korA</name>
    <name evidence="4" type="ORF">TR69_WS6001000490</name>
</gene>
<keyword evidence="1 4" id="KW-0560">Oxidoreductase</keyword>
<dbReference type="Proteomes" id="UP000070457">
    <property type="component" value="Unassembled WGS sequence"/>
</dbReference>
<reference evidence="4 5" key="1">
    <citation type="submission" date="2015-02" db="EMBL/GenBank/DDBJ databases">
        <title>Improved understanding of the partial-nitritation anammox process through 23 genomes representing the majority of the microbial community.</title>
        <authorList>
            <person name="Speth D.R."/>
            <person name="In T Zandt M."/>
            <person name="Guerrero Cruz S."/>
            <person name="Jetten M.S."/>
            <person name="Dutilh B.E."/>
        </authorList>
    </citation>
    <scope>NUCLEOTIDE SEQUENCE [LARGE SCALE GENOMIC DNA]</scope>
    <source>
        <strain evidence="4">OLB20</strain>
    </source>
</reference>
<dbReference type="AlphaFoldDB" id="A0A136LXY2"/>
<accession>A0A136LXY2</accession>
<proteinExistence type="predicted"/>
<evidence type="ECO:0000259" key="3">
    <source>
        <dbReference type="Pfam" id="PF01855"/>
    </source>
</evidence>
<dbReference type="NCBIfam" id="TIGR03710">
    <property type="entry name" value="OAFO_sf"/>
    <property type="match status" value="1"/>
</dbReference>
<organism evidence="4 5">
    <name type="scientific">candidate division WS6 bacterium OLB20</name>
    <dbReference type="NCBI Taxonomy" id="1617426"/>
    <lineage>
        <taxon>Bacteria</taxon>
        <taxon>Candidatus Dojkabacteria</taxon>
    </lineage>
</organism>
<dbReference type="GO" id="GO:0016903">
    <property type="term" value="F:oxidoreductase activity, acting on the aldehyde or oxo group of donors"/>
    <property type="evidence" value="ECO:0007669"/>
    <property type="project" value="InterPro"/>
</dbReference>
<dbReference type="Pfam" id="PF01558">
    <property type="entry name" value="POR"/>
    <property type="match status" value="1"/>
</dbReference>
<dbReference type="Pfam" id="PF01855">
    <property type="entry name" value="POR_N"/>
    <property type="match status" value="1"/>
</dbReference>
<dbReference type="InterPro" id="IPR002869">
    <property type="entry name" value="Pyrv_flavodox_OxRed_cen"/>
</dbReference>
<comment type="caution">
    <text evidence="4">The sequence shown here is derived from an EMBL/GenBank/DDBJ whole genome shotgun (WGS) entry which is preliminary data.</text>
</comment>
<feature type="domain" description="Pyruvate flavodoxin/ferredoxin oxidoreductase pyrimidine binding" evidence="3">
    <location>
        <begin position="215"/>
        <end position="454"/>
    </location>
</feature>
<dbReference type="GO" id="GO:0006979">
    <property type="term" value="P:response to oxidative stress"/>
    <property type="evidence" value="ECO:0007669"/>
    <property type="project" value="TreeGrafter"/>
</dbReference>
<dbReference type="SUPFAM" id="SSF52922">
    <property type="entry name" value="TK C-terminal domain-like"/>
    <property type="match status" value="1"/>
</dbReference>
<evidence type="ECO:0000313" key="5">
    <source>
        <dbReference type="Proteomes" id="UP000070457"/>
    </source>
</evidence>
<dbReference type="InterPro" id="IPR029061">
    <property type="entry name" value="THDP-binding"/>
</dbReference>
<dbReference type="Gene3D" id="3.40.50.970">
    <property type="match status" value="1"/>
</dbReference>